<evidence type="ECO:0000313" key="4">
    <source>
        <dbReference type="Proteomes" id="UP000541444"/>
    </source>
</evidence>
<feature type="chain" id="PRO_5029724306" description="Retrovirus-related Pol polyprotein from transposon TNT 1-94-like beta-barrel domain-containing protein" evidence="1">
    <location>
        <begin position="18"/>
        <end position="102"/>
    </location>
</feature>
<protein>
    <recommendedName>
        <fullName evidence="2">Retrovirus-related Pol polyprotein from transposon TNT 1-94-like beta-barrel domain-containing protein</fullName>
    </recommendedName>
</protein>
<feature type="signal peptide" evidence="1">
    <location>
        <begin position="1"/>
        <end position="17"/>
    </location>
</feature>
<keyword evidence="4" id="KW-1185">Reference proteome</keyword>
<accession>A0A7J7MS58</accession>
<dbReference type="OrthoDB" id="1938800at2759"/>
<organism evidence="3 4">
    <name type="scientific">Kingdonia uniflora</name>
    <dbReference type="NCBI Taxonomy" id="39325"/>
    <lineage>
        <taxon>Eukaryota</taxon>
        <taxon>Viridiplantae</taxon>
        <taxon>Streptophyta</taxon>
        <taxon>Embryophyta</taxon>
        <taxon>Tracheophyta</taxon>
        <taxon>Spermatophyta</taxon>
        <taxon>Magnoliopsida</taxon>
        <taxon>Ranunculales</taxon>
        <taxon>Circaeasteraceae</taxon>
        <taxon>Kingdonia</taxon>
    </lineage>
</organism>
<evidence type="ECO:0000256" key="1">
    <source>
        <dbReference type="SAM" id="SignalP"/>
    </source>
</evidence>
<proteinExistence type="predicted"/>
<dbReference type="AlphaFoldDB" id="A0A7J7MS58"/>
<reference evidence="3 4" key="1">
    <citation type="journal article" date="2020" name="IScience">
        <title>Genome Sequencing of the Endangered Kingdonia uniflora (Circaeasteraceae, Ranunculales) Reveals Potential Mechanisms of Evolutionary Specialization.</title>
        <authorList>
            <person name="Sun Y."/>
            <person name="Deng T."/>
            <person name="Zhang A."/>
            <person name="Moore M.J."/>
            <person name="Landis J.B."/>
            <person name="Lin N."/>
            <person name="Zhang H."/>
            <person name="Zhang X."/>
            <person name="Huang J."/>
            <person name="Zhang X."/>
            <person name="Sun H."/>
            <person name="Wang H."/>
        </authorList>
    </citation>
    <scope>NUCLEOTIDE SEQUENCE [LARGE SCALE GENOMIC DNA]</scope>
    <source>
        <strain evidence="3">TB1705</strain>
        <tissue evidence="3">Leaf</tissue>
    </source>
</reference>
<dbReference type="Pfam" id="PF22936">
    <property type="entry name" value="Pol_BBD"/>
    <property type="match status" value="1"/>
</dbReference>
<evidence type="ECO:0000259" key="2">
    <source>
        <dbReference type="Pfam" id="PF22936"/>
    </source>
</evidence>
<evidence type="ECO:0000313" key="3">
    <source>
        <dbReference type="EMBL" id="KAF6157751.1"/>
    </source>
</evidence>
<gene>
    <name evidence="3" type="ORF">GIB67_037324</name>
</gene>
<keyword evidence="1" id="KW-0732">Signal</keyword>
<feature type="non-terminal residue" evidence="3">
    <location>
        <position position="1"/>
    </location>
</feature>
<dbReference type="Proteomes" id="UP000541444">
    <property type="component" value="Unassembled WGS sequence"/>
</dbReference>
<comment type="caution">
    <text evidence="3">The sequence shown here is derived from an EMBL/GenBank/DDBJ whole genome shotgun (WGS) entry which is preliminary data.</text>
</comment>
<sequence>MMLMYLGLLIRALLLLCDDVNIGFLTNIVKGNFGRVFLADKNACNINGKGNARLLLPSGGTLVLQNMGFAPKLGHNLISVSKLADDGGYVSTFGTTFSKVIK</sequence>
<dbReference type="InterPro" id="IPR054722">
    <property type="entry name" value="PolX-like_BBD"/>
</dbReference>
<name>A0A7J7MS58_9MAGN</name>
<dbReference type="EMBL" id="JACGCM010001272">
    <property type="protein sequence ID" value="KAF6157751.1"/>
    <property type="molecule type" value="Genomic_DNA"/>
</dbReference>
<feature type="domain" description="Retrovirus-related Pol polyprotein from transposon TNT 1-94-like beta-barrel" evidence="2">
    <location>
        <begin position="25"/>
        <end position="87"/>
    </location>
</feature>